<feature type="region of interest" description="Disordered" evidence="2">
    <location>
        <begin position="1"/>
        <end position="63"/>
    </location>
</feature>
<dbReference type="GeneID" id="36842974"/>
<dbReference type="Pfam" id="PF01042">
    <property type="entry name" value="Ribonuc_L-PSP"/>
    <property type="match status" value="1"/>
</dbReference>
<dbReference type="Proteomes" id="UP000249287">
    <property type="component" value="Segment"/>
</dbReference>
<comment type="similarity">
    <text evidence="1">Belongs to the RutC family.</text>
</comment>
<reference evidence="3" key="1">
    <citation type="journal article" date="2018" name="Nat. Commun.">
        <title>Diversity and evolution of the emerging Pandoraviridae family.</title>
        <authorList>
            <person name="Legendre M."/>
            <person name="Fabre E."/>
            <person name="Poirot O."/>
            <person name="Jeudy S."/>
            <person name="Lartigue A."/>
            <person name="Alempic J.M."/>
            <person name="Beucher L."/>
            <person name="Philippe N."/>
            <person name="Bertaux L."/>
            <person name="Christo-Foroux E."/>
            <person name="Labadie K."/>
            <person name="Coute Y."/>
            <person name="Abergel C."/>
            <person name="Claverie J.M."/>
        </authorList>
    </citation>
    <scope>NUCLEOTIDE SEQUENCE [LARGE SCALE GENOMIC DNA]</scope>
    <source>
        <strain evidence="3">Neocaledonia</strain>
    </source>
</reference>
<dbReference type="PANTHER" id="PTHR11803">
    <property type="entry name" value="2-IMINOBUTANOATE/2-IMINOPROPANOATE DEAMINASE RIDA"/>
    <property type="match status" value="1"/>
</dbReference>
<dbReference type="RefSeq" id="YP_009482264.1">
    <property type="nucleotide sequence ID" value="NC_037666.1"/>
</dbReference>
<evidence type="ECO:0000313" key="3">
    <source>
        <dbReference type="EMBL" id="AVK76261.1"/>
    </source>
</evidence>
<evidence type="ECO:0000256" key="1">
    <source>
        <dbReference type="ARBA" id="ARBA00010552"/>
    </source>
</evidence>
<gene>
    <name evidence="3" type="ORF">pneo_cds_654</name>
</gene>
<dbReference type="GO" id="GO:0019239">
    <property type="term" value="F:deaminase activity"/>
    <property type="evidence" value="ECO:0007669"/>
    <property type="project" value="TreeGrafter"/>
</dbReference>
<dbReference type="SUPFAM" id="SSF55298">
    <property type="entry name" value="YjgF-like"/>
    <property type="match status" value="1"/>
</dbReference>
<dbReference type="CDD" id="cd00448">
    <property type="entry name" value="YjgF_YER057c_UK114_family"/>
    <property type="match status" value="1"/>
</dbReference>
<accession>A0A2U7UCS5</accession>
<proteinExistence type="inferred from homology"/>
<dbReference type="PANTHER" id="PTHR11803:SF58">
    <property type="entry name" value="PROTEIN HMF1-RELATED"/>
    <property type="match status" value="1"/>
</dbReference>
<sequence>MQEPHGRRAARRAPRPAANEAACNDDHSHTSPPPSPSSRRPVAPRDRAPEARGNPLPGACRKRRNSDGGCCYAIPTPAFAAGDIERLGYAQAVRCGGAVWVSGTIGRDERDRLVAGGMRAQAEQVFDNLTESLLAAGCRGLEDIVHMTSYLVDIRRNAAAYVAVRARRMPDTDFASATVGVSGFPTVGALVNVTCMAIPHRRCCAQHRTRGCAHANAQRDTAPH</sequence>
<dbReference type="InterPro" id="IPR006175">
    <property type="entry name" value="YjgF/YER057c/UK114"/>
</dbReference>
<dbReference type="KEGG" id="vg:36842974"/>
<name>A0A2U7UCS5_9VIRU</name>
<protein>
    <submittedName>
        <fullName evidence="3">YjgF/Yer057c/UK114 family protein</fullName>
    </submittedName>
</protein>
<dbReference type="EMBL" id="MG011690">
    <property type="protein sequence ID" value="AVK76261.1"/>
    <property type="molecule type" value="Genomic_DNA"/>
</dbReference>
<organism evidence="3">
    <name type="scientific">Pandoravirus neocaledonia</name>
    <dbReference type="NCBI Taxonomy" id="2107708"/>
    <lineage>
        <taxon>Viruses</taxon>
        <taxon>Pandoravirus</taxon>
    </lineage>
</organism>
<dbReference type="InterPro" id="IPR035959">
    <property type="entry name" value="RutC-like_sf"/>
</dbReference>
<evidence type="ECO:0000256" key="2">
    <source>
        <dbReference type="SAM" id="MobiDB-lite"/>
    </source>
</evidence>
<dbReference type="Gene3D" id="3.30.1330.40">
    <property type="entry name" value="RutC-like"/>
    <property type="match status" value="1"/>
</dbReference>